<dbReference type="Gene3D" id="1.10.20.60">
    <property type="entry name" value="Glu-tRNAGln amidotransferase C subunit, N-terminal domain"/>
    <property type="match status" value="1"/>
</dbReference>
<sequence length="94" mass="9873">MAITKEGVQNVADLARLRLTEGDAELYAGQLGRILDYVEKLSEVDTTGVPPTTGGVEGSALRQDVAESSLSQEAALANAPDKQGGCFKVPKIIE</sequence>
<dbReference type="SUPFAM" id="SSF141000">
    <property type="entry name" value="Glu-tRNAGln amidotransferase C subunit"/>
    <property type="match status" value="1"/>
</dbReference>
<dbReference type="AlphaFoldDB" id="A0A3B0REC5"/>
<protein>
    <submittedName>
        <fullName evidence="1">Aspartyl-tRNA(Asn) amidotransferase subunit C @ Glutamyl-tRNA(Gln) amidotransferase subunit C</fullName>
        <ecNumber evidence="1">6.3.5.6</ecNumber>
        <ecNumber evidence="1">6.3.5.7</ecNumber>
    </submittedName>
</protein>
<evidence type="ECO:0000313" key="1">
    <source>
        <dbReference type="EMBL" id="VAV83033.1"/>
    </source>
</evidence>
<reference evidence="1" key="1">
    <citation type="submission" date="2018-06" db="EMBL/GenBank/DDBJ databases">
        <authorList>
            <person name="Zhirakovskaya E."/>
        </authorList>
    </citation>
    <scope>NUCLEOTIDE SEQUENCE</scope>
</reference>
<gene>
    <name evidence="1" type="ORF">MNBD_DELTA01-688</name>
</gene>
<dbReference type="NCBIfam" id="TIGR00135">
    <property type="entry name" value="gatC"/>
    <property type="match status" value="1"/>
</dbReference>
<proteinExistence type="inferred from homology"/>
<dbReference type="GO" id="GO:0070681">
    <property type="term" value="P:glutaminyl-tRNAGln biosynthesis via transamidation"/>
    <property type="evidence" value="ECO:0007669"/>
    <property type="project" value="TreeGrafter"/>
</dbReference>
<dbReference type="GO" id="GO:0006450">
    <property type="term" value="P:regulation of translational fidelity"/>
    <property type="evidence" value="ECO:0007669"/>
    <property type="project" value="InterPro"/>
</dbReference>
<dbReference type="InterPro" id="IPR003837">
    <property type="entry name" value="GatC"/>
</dbReference>
<organism evidence="1">
    <name type="scientific">hydrothermal vent metagenome</name>
    <dbReference type="NCBI Taxonomy" id="652676"/>
    <lineage>
        <taxon>unclassified sequences</taxon>
        <taxon>metagenomes</taxon>
        <taxon>ecological metagenomes</taxon>
    </lineage>
</organism>
<accession>A0A3B0REC5</accession>
<dbReference type="PANTHER" id="PTHR15004">
    <property type="entry name" value="GLUTAMYL-TRNA(GLN) AMIDOTRANSFERASE SUBUNIT C, MITOCHONDRIAL"/>
    <property type="match status" value="1"/>
</dbReference>
<dbReference type="GO" id="GO:0016740">
    <property type="term" value="F:transferase activity"/>
    <property type="evidence" value="ECO:0007669"/>
    <property type="project" value="UniProtKB-KW"/>
</dbReference>
<dbReference type="GO" id="GO:0050566">
    <property type="term" value="F:asparaginyl-tRNA synthase (glutamine-hydrolyzing) activity"/>
    <property type="evidence" value="ECO:0007669"/>
    <property type="project" value="UniProtKB-EC"/>
</dbReference>
<dbReference type="HAMAP" id="MF_00122">
    <property type="entry name" value="GatC"/>
    <property type="match status" value="1"/>
</dbReference>
<keyword evidence="1" id="KW-0808">Transferase</keyword>
<dbReference type="GO" id="GO:0050567">
    <property type="term" value="F:glutaminyl-tRNA synthase (glutamine-hydrolyzing) activity"/>
    <property type="evidence" value="ECO:0007669"/>
    <property type="project" value="UniProtKB-EC"/>
</dbReference>
<dbReference type="InterPro" id="IPR036113">
    <property type="entry name" value="Asp/Glu-ADT_sf_sub_c"/>
</dbReference>
<keyword evidence="1" id="KW-0436">Ligase</keyword>
<dbReference type="Pfam" id="PF02686">
    <property type="entry name" value="GatC"/>
    <property type="match status" value="1"/>
</dbReference>
<dbReference type="EMBL" id="UOEA01000034">
    <property type="protein sequence ID" value="VAV83033.1"/>
    <property type="molecule type" value="Genomic_DNA"/>
</dbReference>
<dbReference type="EC" id="6.3.5.7" evidence="1"/>
<dbReference type="PANTHER" id="PTHR15004:SF0">
    <property type="entry name" value="GLUTAMYL-TRNA(GLN) AMIDOTRANSFERASE SUBUNIT C, MITOCHONDRIAL"/>
    <property type="match status" value="1"/>
</dbReference>
<name>A0A3B0REC5_9ZZZZ</name>
<dbReference type="EC" id="6.3.5.6" evidence="1"/>